<dbReference type="CDD" id="cd08279">
    <property type="entry name" value="Zn_ADH_class_III"/>
    <property type="match status" value="1"/>
</dbReference>
<dbReference type="PROSITE" id="PS00059">
    <property type="entry name" value="ADH_ZINC"/>
    <property type="match status" value="1"/>
</dbReference>
<sequence>MKAAVLWERRSPLVIEEVEITDPAPGEARVRILASGVCHSDLHHILRDTNLVLPAVLGHEGAGVVEAVGPGVTRVKPGDRVIIAFGSKCGECYFCLRGLDHLCEKPLPAHVRLRKGEQPLTPLLGVGSFAEYANVDATNLVPIPDEMPIDRAALIACGVTTGIGAATKTVRVEPGSSVAVIGIGGVGLNVVQGAWLAGAARIIAIDTLDYKLELARRFGATHVVNAQQEDPIEAVRRYTGGRGADYAFEVVGFSKTIEQAYEMVRRGGVAVVVGFGADDDFVRLPASLMRSGKSLVGCFYGSVQPHVDIPRYVDLYLAGRIKLDELISRRYRLEEINQAFDALRAGEVARSIIVFE</sequence>
<keyword evidence="4" id="KW-0560">Oxidoreductase</keyword>
<dbReference type="Gene3D" id="3.40.50.720">
    <property type="entry name" value="NAD(P)-binding Rossmann-like Domain"/>
    <property type="match status" value="1"/>
</dbReference>
<evidence type="ECO:0000256" key="5">
    <source>
        <dbReference type="ARBA" id="ARBA00023027"/>
    </source>
</evidence>
<keyword evidence="3 6" id="KW-0862">Zinc</keyword>
<reference evidence="8" key="1">
    <citation type="journal article" date="2020" name="mSystems">
        <title>Genome- and Community-Level Interaction Insights into Carbon Utilization and Element Cycling Functions of Hydrothermarchaeota in Hydrothermal Sediment.</title>
        <authorList>
            <person name="Zhou Z."/>
            <person name="Liu Y."/>
            <person name="Xu W."/>
            <person name="Pan J."/>
            <person name="Luo Z.H."/>
            <person name="Li M."/>
        </authorList>
    </citation>
    <scope>NUCLEOTIDE SEQUENCE [LARGE SCALE GENOMIC DNA]</scope>
    <source>
        <strain evidence="8">SpSt-210</strain>
    </source>
</reference>
<dbReference type="SUPFAM" id="SSF51735">
    <property type="entry name" value="NAD(P)-binding Rossmann-fold domains"/>
    <property type="match status" value="1"/>
</dbReference>
<dbReference type="Pfam" id="PF08240">
    <property type="entry name" value="ADH_N"/>
    <property type="match status" value="1"/>
</dbReference>
<dbReference type="AlphaFoldDB" id="A0A831X796"/>
<keyword evidence="5" id="KW-0520">NAD</keyword>
<protein>
    <submittedName>
        <fullName evidence="8">Zn-dependent alcohol dehydrogenase</fullName>
    </submittedName>
</protein>
<dbReference type="PANTHER" id="PTHR43880:SF12">
    <property type="entry name" value="ALCOHOL DEHYDROGENASE CLASS-3"/>
    <property type="match status" value="1"/>
</dbReference>
<comment type="cofactor">
    <cofactor evidence="1 6">
        <name>Zn(2+)</name>
        <dbReference type="ChEBI" id="CHEBI:29105"/>
    </cofactor>
</comment>
<dbReference type="GO" id="GO:0005829">
    <property type="term" value="C:cytosol"/>
    <property type="evidence" value="ECO:0007669"/>
    <property type="project" value="TreeGrafter"/>
</dbReference>
<name>A0A831X796_9BACT</name>
<dbReference type="InterPro" id="IPR020843">
    <property type="entry name" value="ER"/>
</dbReference>
<feature type="domain" description="Enoyl reductase (ER)" evidence="7">
    <location>
        <begin position="8"/>
        <end position="355"/>
    </location>
</feature>
<accession>A0A831X796</accession>
<dbReference type="Gene3D" id="3.90.180.10">
    <property type="entry name" value="Medium-chain alcohol dehydrogenases, catalytic domain"/>
    <property type="match status" value="1"/>
</dbReference>
<dbReference type="SMART" id="SM00829">
    <property type="entry name" value="PKS_ER"/>
    <property type="match status" value="1"/>
</dbReference>
<comment type="similarity">
    <text evidence="6">Belongs to the zinc-containing alcohol dehydrogenase family.</text>
</comment>
<evidence type="ECO:0000256" key="4">
    <source>
        <dbReference type="ARBA" id="ARBA00023002"/>
    </source>
</evidence>
<dbReference type="FunFam" id="3.40.50.720:FF:000003">
    <property type="entry name" value="S-(hydroxymethyl)glutathione dehydrogenase"/>
    <property type="match status" value="1"/>
</dbReference>
<evidence type="ECO:0000256" key="2">
    <source>
        <dbReference type="ARBA" id="ARBA00022723"/>
    </source>
</evidence>
<comment type="caution">
    <text evidence="8">The sequence shown here is derived from an EMBL/GenBank/DDBJ whole genome shotgun (WGS) entry which is preliminary data.</text>
</comment>
<dbReference type="InterPro" id="IPR036291">
    <property type="entry name" value="NAD(P)-bd_dom_sf"/>
</dbReference>
<evidence type="ECO:0000259" key="7">
    <source>
        <dbReference type="SMART" id="SM00829"/>
    </source>
</evidence>
<evidence type="ECO:0000256" key="3">
    <source>
        <dbReference type="ARBA" id="ARBA00022833"/>
    </source>
</evidence>
<dbReference type="PANTHER" id="PTHR43880">
    <property type="entry name" value="ALCOHOL DEHYDROGENASE"/>
    <property type="match status" value="1"/>
</dbReference>
<dbReference type="GO" id="GO:0008270">
    <property type="term" value="F:zinc ion binding"/>
    <property type="evidence" value="ECO:0007669"/>
    <property type="project" value="InterPro"/>
</dbReference>
<dbReference type="Pfam" id="PF00107">
    <property type="entry name" value="ADH_zinc_N"/>
    <property type="match status" value="1"/>
</dbReference>
<proteinExistence type="inferred from homology"/>
<dbReference type="GO" id="GO:0051903">
    <property type="term" value="F:S-(hydroxymethyl)glutathione dehydrogenase [NAD(P)+] activity"/>
    <property type="evidence" value="ECO:0007669"/>
    <property type="project" value="TreeGrafter"/>
</dbReference>
<dbReference type="GO" id="GO:0046294">
    <property type="term" value="P:formaldehyde catabolic process"/>
    <property type="evidence" value="ECO:0007669"/>
    <property type="project" value="TreeGrafter"/>
</dbReference>
<dbReference type="InterPro" id="IPR011032">
    <property type="entry name" value="GroES-like_sf"/>
</dbReference>
<dbReference type="EMBL" id="DSIY01000007">
    <property type="protein sequence ID" value="HEG89890.1"/>
    <property type="molecule type" value="Genomic_DNA"/>
</dbReference>
<gene>
    <name evidence="8" type="ORF">ENP34_00350</name>
</gene>
<organism evidence="8">
    <name type="scientific">Thermorudis peleae</name>
    <dbReference type="NCBI Taxonomy" id="1382356"/>
    <lineage>
        <taxon>Bacteria</taxon>
        <taxon>Pseudomonadati</taxon>
        <taxon>Thermomicrobiota</taxon>
        <taxon>Thermomicrobia</taxon>
        <taxon>Thermomicrobia incertae sedis</taxon>
        <taxon>Thermorudis</taxon>
    </lineage>
</organism>
<keyword evidence="2 6" id="KW-0479">Metal-binding</keyword>
<dbReference type="SUPFAM" id="SSF50129">
    <property type="entry name" value="GroES-like"/>
    <property type="match status" value="2"/>
</dbReference>
<dbReference type="InterPro" id="IPR002328">
    <property type="entry name" value="ADH_Zn_CS"/>
</dbReference>
<evidence type="ECO:0000313" key="8">
    <source>
        <dbReference type="EMBL" id="HEG89890.1"/>
    </source>
</evidence>
<dbReference type="InterPro" id="IPR013149">
    <property type="entry name" value="ADH-like_C"/>
</dbReference>
<evidence type="ECO:0000256" key="1">
    <source>
        <dbReference type="ARBA" id="ARBA00001947"/>
    </source>
</evidence>
<evidence type="ECO:0000256" key="6">
    <source>
        <dbReference type="RuleBase" id="RU361277"/>
    </source>
</evidence>
<dbReference type="InterPro" id="IPR013154">
    <property type="entry name" value="ADH-like_N"/>
</dbReference>